<dbReference type="EMBL" id="AP024525">
    <property type="protein sequence ID" value="BCT78032.1"/>
    <property type="molecule type" value="Genomic_DNA"/>
</dbReference>
<sequence length="313" mass="33876">MTLAVAALSHAPSFGNVDPGGRTFAEIESAIDEVKAFVKDYDPEVVVVFGPDHFNGQLYSLITPWAVGAQAEGVGDYNTTEGPLPVDSAAARALHAHVLEQGIEIGRSERMKVDHGVVQPLDFVFGKDFAQPIVPVFVNSLGMPLTPMRRVREMGEAFGKAAQALDKRVLFVASGGISHNPPIPRWEGAPGTMQERLIAYAPTRQERVEREQKIVQGIQAIADGNAPSDPLNEEWDRLLLDTFRSGDLSEVDGWANDWFLAEGGSAAHEMRSWIAAYAALSTAGTYRVAVDHYWPVKTWGAGFGIQAAITVAP</sequence>
<dbReference type="Gene3D" id="3.40.830.10">
    <property type="entry name" value="LigB-like"/>
    <property type="match status" value="1"/>
</dbReference>
<evidence type="ECO:0000313" key="3">
    <source>
        <dbReference type="Proteomes" id="UP001319861"/>
    </source>
</evidence>
<feature type="domain" description="Extradiol ring-cleavage dioxygenase class III enzyme subunit B" evidence="1">
    <location>
        <begin position="6"/>
        <end position="303"/>
    </location>
</feature>
<dbReference type="RefSeq" id="WP_229230677.1">
    <property type="nucleotide sequence ID" value="NZ_AP024525.1"/>
</dbReference>
<dbReference type="InterPro" id="IPR004183">
    <property type="entry name" value="Xdiol_dOase_suB"/>
</dbReference>
<evidence type="ECO:0000313" key="2">
    <source>
        <dbReference type="EMBL" id="BCT78032.1"/>
    </source>
</evidence>
<dbReference type="SUPFAM" id="SSF53213">
    <property type="entry name" value="LigB-like"/>
    <property type="match status" value="1"/>
</dbReference>
<protein>
    <submittedName>
        <fullName evidence="2">2,3-dihydroxyphenylpropionate/2, 3-dihydroxicinnamic acid 1,2-dioxygenase</fullName>
    </submittedName>
</protein>
<dbReference type="Pfam" id="PF02900">
    <property type="entry name" value="LigB"/>
    <property type="match status" value="1"/>
</dbReference>
<accession>A0ABM7Q0E4</accession>
<organism evidence="2 3">
    <name type="scientific">Sinomonas cyclohexanicum</name>
    <name type="common">Corynebacterium cyclohexanicum</name>
    <dbReference type="NCBI Taxonomy" id="322009"/>
    <lineage>
        <taxon>Bacteria</taxon>
        <taxon>Bacillati</taxon>
        <taxon>Actinomycetota</taxon>
        <taxon>Actinomycetes</taxon>
        <taxon>Micrococcales</taxon>
        <taxon>Micrococcaceae</taxon>
        <taxon>Sinomonas</taxon>
    </lineage>
</organism>
<evidence type="ECO:0000259" key="1">
    <source>
        <dbReference type="Pfam" id="PF02900"/>
    </source>
</evidence>
<name>A0ABM7Q0E4_SINCY</name>
<proteinExistence type="predicted"/>
<dbReference type="Proteomes" id="UP001319861">
    <property type="component" value="Chromosome"/>
</dbReference>
<keyword evidence="3" id="KW-1185">Reference proteome</keyword>
<dbReference type="NCBIfam" id="NF009910">
    <property type="entry name" value="PRK13370.1-4"/>
    <property type="match status" value="1"/>
</dbReference>
<reference evidence="2 3" key="1">
    <citation type="journal article" date="2021" name="J. Biosci. Bioeng.">
        <title>Identification and characterization of a chc gene cluster responsible for the aromatization pathway of cyclohexanecarboxylate degradation in Sinomonas cyclohexanicum ATCC 51369.</title>
        <authorList>
            <person name="Yamamoto T."/>
            <person name="Hasegawa Y."/>
            <person name="Lau P.C.K."/>
            <person name="Iwaki H."/>
        </authorList>
    </citation>
    <scope>NUCLEOTIDE SEQUENCE [LARGE SCALE GENOMIC DNA]</scope>
    <source>
        <strain evidence="2 3">ATCC 51369</strain>
    </source>
</reference>
<gene>
    <name evidence="2" type="primary">mhpB</name>
    <name evidence="2" type="ORF">SCMU_38740</name>
</gene>